<dbReference type="InterPro" id="IPR024626">
    <property type="entry name" value="Kri1-like_C"/>
</dbReference>
<feature type="domain" description="Kri1-like C-terminal" evidence="5">
    <location>
        <begin position="941"/>
        <end position="1029"/>
    </location>
</feature>
<evidence type="ECO:0000256" key="4">
    <source>
        <dbReference type="SAM" id="MobiDB-lite"/>
    </source>
</evidence>
<feature type="compositionally biased region" description="Low complexity" evidence="4">
    <location>
        <begin position="395"/>
        <end position="414"/>
    </location>
</feature>
<evidence type="ECO:0000256" key="2">
    <source>
        <dbReference type="ARBA" id="ARBA00017294"/>
    </source>
</evidence>
<dbReference type="GO" id="GO:0030686">
    <property type="term" value="C:90S preribosome"/>
    <property type="evidence" value="ECO:0007669"/>
    <property type="project" value="TreeGrafter"/>
</dbReference>
<feature type="compositionally biased region" description="Basic residues" evidence="4">
    <location>
        <begin position="1061"/>
        <end position="1073"/>
    </location>
</feature>
<dbReference type="Pfam" id="PF23265">
    <property type="entry name" value="Ig-like_KY"/>
    <property type="match status" value="1"/>
</dbReference>
<feature type="region of interest" description="Disordered" evidence="4">
    <location>
        <begin position="372"/>
        <end position="416"/>
    </location>
</feature>
<keyword evidence="3" id="KW-0175">Coiled coil</keyword>
<dbReference type="GO" id="GO:0005730">
    <property type="term" value="C:nucleolus"/>
    <property type="evidence" value="ECO:0007669"/>
    <property type="project" value="TreeGrafter"/>
</dbReference>
<dbReference type="Proteomes" id="UP000324629">
    <property type="component" value="Unassembled WGS sequence"/>
</dbReference>
<feature type="region of interest" description="Disordered" evidence="4">
    <location>
        <begin position="1036"/>
        <end position="1109"/>
    </location>
</feature>
<proteinExistence type="inferred from homology"/>
<feature type="compositionally biased region" description="Low complexity" evidence="4">
    <location>
        <begin position="889"/>
        <end position="906"/>
    </location>
</feature>
<protein>
    <recommendedName>
        <fullName evidence="2">Protein KRI1 homolog</fullName>
    </recommendedName>
</protein>
<feature type="region of interest" description="Disordered" evidence="4">
    <location>
        <begin position="826"/>
        <end position="917"/>
    </location>
</feature>
<comment type="caution">
    <text evidence="7">The sequence shown here is derived from an EMBL/GenBank/DDBJ whole genome shotgun (WGS) entry which is preliminary data.</text>
</comment>
<dbReference type="InterPro" id="IPR056564">
    <property type="entry name" value="Ig-like_KY"/>
</dbReference>
<comment type="similarity">
    <text evidence="1">Belongs to the KRI1 family.</text>
</comment>
<feature type="non-terminal residue" evidence="7">
    <location>
        <position position="1"/>
    </location>
</feature>
<dbReference type="InterPro" id="IPR018034">
    <property type="entry name" value="Kri1"/>
</dbReference>
<dbReference type="Pfam" id="PF05178">
    <property type="entry name" value="Kri1"/>
    <property type="match status" value="1"/>
</dbReference>
<feature type="compositionally biased region" description="Basic and acidic residues" evidence="4">
    <location>
        <begin position="1084"/>
        <end position="1109"/>
    </location>
</feature>
<dbReference type="PANTHER" id="PTHR14490">
    <property type="entry name" value="ZINC FINGER, ZZ TYPE"/>
    <property type="match status" value="1"/>
</dbReference>
<dbReference type="EMBL" id="QNGE01001605">
    <property type="protein sequence ID" value="KAA3677226.1"/>
    <property type="molecule type" value="Genomic_DNA"/>
</dbReference>
<evidence type="ECO:0000313" key="7">
    <source>
        <dbReference type="EMBL" id="KAA3677226.1"/>
    </source>
</evidence>
<dbReference type="GO" id="GO:0000447">
    <property type="term" value="P:endonucleolytic cleavage in ITS1 to separate SSU-rRNA from 5.8S rRNA and LSU-rRNA from tricistronic rRNA transcript (SSU-rRNA, 5.8S rRNA, LSU-rRNA)"/>
    <property type="evidence" value="ECO:0007669"/>
    <property type="project" value="TreeGrafter"/>
</dbReference>
<feature type="compositionally biased region" description="Polar residues" evidence="4">
    <location>
        <begin position="876"/>
        <end position="888"/>
    </location>
</feature>
<sequence>LLLSRTLRSVLLNSIFIGINPTVDLVDLNSSNDKPTIKEAGQRFCDEFYFLTDPEQHIFEHFPEHKMWQLLSKPIGMDRFVRLPLLKSAFFNANLSLKKNYGDCLVTSNGQVTLKLLMPQFVGISCSLENSADHSILHGLCLVEVLAETDEVRIQVAPSQPGKYYLHCFVAPDWRQEHDRELACAFQIHCSEHNYSRLVVMGRLPEVGFLGPTPAARTLGVVMHTTNRSGRSFLVHTSTDPLRIPFVIAPGLKICHQLKSFDRPGNQMVDCDSYALLQMRPRKLTNSLRSTHNSPNAYYHVRMPVEGFYYLTVYATPNTDVEADHLECVYRVLIDVMQFTINQDYAKRYNEFRRKEVLQKLKDKHGDVKLTKSAVKRETTDNDQLVHMDETSNASDDSLSQSSDDSTSEDSSLSDQEHEDFLVLYDALCRNDPALNDPNKQWFRDKRKTREDLIESEQSVAVDEGVSGIVSTAEEKGEKKTFLKSDHEALSLRDYERQFLLDHGGIEDENVAAEAEHVSKLESDEILAKLSQSAVNPSKAMFLAASDAAFKHSAYEESPGCDFLVRRQKSDSIPEHDRIASVDFRNLQFTDNRDTEAEEFLRNFIVNKRWKQPADRLPTYEEILKQANLPTDEQTAVESTDLTEDKILDEDDEFLIKVHEFERANQETNSDVVSFSSEKPIAKHRFEEEDQEFIKSYPRKIQSTVQQSTTGGSSTRALKRQARRARKLEEKKAKLEELERMRRLKLSMVADKIARIQRSCGSGCGLSTFDFARIANSDVPLQPTVEAEVLDTVVDLAEHLDEDWDPEKHDRLLSRLFDDAYYDVHEEGQHPPQFSDASDLDSDNIFDPESNTSFIRKNKKEGKLSEQREQDREQQSIAASSKETFTRVSSEGSDAEASGSAEDQSQPSGVRARRRLRSKARLRRALKRAKAPFDPTVDSDFEHYFEKHYKLPCEDIIPGPTPEEDIYCHFHYRQVKPNDFGLTTEEILTAPTRELNSWIPMNRVTSYRTEEEEERDLRIYHSNKKLQKKTNVLASLTDPNNHWWPTDERERISSSATTSFGKKRRRSRKHRKNRFTDASVDANSHGEETRTESSRNNSHAEIHENSQHR</sequence>
<evidence type="ECO:0000256" key="1">
    <source>
        <dbReference type="ARBA" id="ARBA00007473"/>
    </source>
</evidence>
<dbReference type="AlphaFoldDB" id="A0A5J4NNQ4"/>
<evidence type="ECO:0000259" key="5">
    <source>
        <dbReference type="Pfam" id="PF12936"/>
    </source>
</evidence>
<organism evidence="7 8">
    <name type="scientific">Paragonimus westermani</name>
    <dbReference type="NCBI Taxonomy" id="34504"/>
    <lineage>
        <taxon>Eukaryota</taxon>
        <taxon>Metazoa</taxon>
        <taxon>Spiralia</taxon>
        <taxon>Lophotrochozoa</taxon>
        <taxon>Platyhelminthes</taxon>
        <taxon>Trematoda</taxon>
        <taxon>Digenea</taxon>
        <taxon>Plagiorchiida</taxon>
        <taxon>Troglotremata</taxon>
        <taxon>Troglotrematidae</taxon>
        <taxon>Paragonimus</taxon>
    </lineage>
</organism>
<name>A0A5J4NNQ4_9TREM</name>
<feature type="non-terminal residue" evidence="7">
    <location>
        <position position="1109"/>
    </location>
</feature>
<evidence type="ECO:0000313" key="8">
    <source>
        <dbReference type="Proteomes" id="UP000324629"/>
    </source>
</evidence>
<feature type="domain" description="KY-like immunoglobulin-like" evidence="6">
    <location>
        <begin position="78"/>
        <end position="194"/>
    </location>
</feature>
<accession>A0A5J4NNQ4</accession>
<dbReference type="Pfam" id="PF12936">
    <property type="entry name" value="Kri1_C"/>
    <property type="match status" value="1"/>
</dbReference>
<feature type="compositionally biased region" description="Basic and acidic residues" evidence="4">
    <location>
        <begin position="861"/>
        <end position="874"/>
    </location>
</feature>
<evidence type="ECO:0000256" key="3">
    <source>
        <dbReference type="SAM" id="Coils"/>
    </source>
</evidence>
<feature type="compositionally biased region" description="Basic and acidic residues" evidence="4">
    <location>
        <begin position="372"/>
        <end position="390"/>
    </location>
</feature>
<evidence type="ECO:0000259" key="6">
    <source>
        <dbReference type="Pfam" id="PF23265"/>
    </source>
</evidence>
<gene>
    <name evidence="7" type="ORF">DEA37_0002153</name>
</gene>
<reference evidence="7 8" key="1">
    <citation type="journal article" date="2019" name="Gigascience">
        <title>Whole-genome sequence of the oriental lung fluke Paragonimus westermani.</title>
        <authorList>
            <person name="Oey H."/>
            <person name="Zakrzewski M."/>
            <person name="Narain K."/>
            <person name="Devi K.R."/>
            <person name="Agatsuma T."/>
            <person name="Nawaratna S."/>
            <person name="Gobert G.N."/>
            <person name="Jones M.K."/>
            <person name="Ragan M.A."/>
            <person name="McManus D.P."/>
            <person name="Krause L."/>
        </authorList>
    </citation>
    <scope>NUCLEOTIDE SEQUENCE [LARGE SCALE GENOMIC DNA]</scope>
    <source>
        <strain evidence="7 8">IND2009</strain>
    </source>
</reference>
<dbReference type="PANTHER" id="PTHR14490:SF5">
    <property type="entry name" value="PROTEIN KRI1 HOMOLOG"/>
    <property type="match status" value="1"/>
</dbReference>
<keyword evidence="8" id="KW-1185">Reference proteome</keyword>
<feature type="coiled-coil region" evidence="3">
    <location>
        <begin position="718"/>
        <end position="748"/>
    </location>
</feature>